<evidence type="ECO:0000313" key="7">
    <source>
        <dbReference type="Proteomes" id="UP000612055"/>
    </source>
</evidence>
<gene>
    <name evidence="6" type="ORF">HYH03_017029</name>
</gene>
<keyword evidence="2" id="KW-0175">Coiled coil</keyword>
<evidence type="ECO:0000256" key="2">
    <source>
        <dbReference type="SAM" id="Coils"/>
    </source>
</evidence>
<dbReference type="Proteomes" id="UP000612055">
    <property type="component" value="Unassembled WGS sequence"/>
</dbReference>
<proteinExistence type="inferred from homology"/>
<sequence length="525" mass="55351">MDNSSLTSMDWPEWIAATSSSDSDGGVLLPDAAERSTLQQQGESSSNGGTSEMSSSALAAAVATAGGELVAGAAVSSRTTTAAGKAANGLNGHKGQAGARLAAPPPQVATTTIRMAFYAVAASFDRRQLETRLKTTYGSSNVHKYPDVIHVQTAPGKNGGPGSDVFFFDFGVVACWALTQEQEREVVRNLAVQCAVQPLPEKDHETDVFRCTYTSNPEHAVRRSNDPNGQPTGQPITNGQTPTVLPAASLGSMSMSAEFDDDSSPTVARRITRRAQRAVAVPTVAGPAAVGAVAATAAALGGGGGGSRVAAAVAAPAQAPPEPEVEELAASAAGPFSLLTFAPRISDDTVMLHVRHIGDIATQLAVSYGLAQSTKMCVFEKATEALGQETEPLPVLLAEHGLVHLDQKEIGQLLGRVFVLKRSVNLLGSVLGTPEFFWYAPDQMQALYSRITEYVELSTRAQLLNGRFEVLQELLELLRAQEENRHGVRLELVIIWLIVVEVVLGVFELLEMFGVIGPKHGGGMF</sequence>
<feature type="region of interest" description="Disordered" evidence="3">
    <location>
        <begin position="17"/>
        <end position="53"/>
    </location>
</feature>
<accession>A0A835XJV3</accession>
<feature type="transmembrane region" description="Helical" evidence="4">
    <location>
        <begin position="493"/>
        <end position="516"/>
    </location>
</feature>
<protein>
    <recommendedName>
        <fullName evidence="5">DUF155 domain-containing protein</fullName>
    </recommendedName>
</protein>
<feature type="compositionally biased region" description="Polar residues" evidence="3">
    <location>
        <begin position="226"/>
        <end position="241"/>
    </location>
</feature>
<feature type="domain" description="DUF155" evidence="5">
    <location>
        <begin position="341"/>
        <end position="465"/>
    </location>
</feature>
<dbReference type="AlphaFoldDB" id="A0A835XJV3"/>
<dbReference type="EMBL" id="JAEHOE010000156">
    <property type="protein sequence ID" value="KAG2484148.1"/>
    <property type="molecule type" value="Genomic_DNA"/>
</dbReference>
<reference evidence="6" key="1">
    <citation type="journal article" date="2020" name="bioRxiv">
        <title>Comparative genomics of Chlamydomonas.</title>
        <authorList>
            <person name="Craig R.J."/>
            <person name="Hasan A.R."/>
            <person name="Ness R.W."/>
            <person name="Keightley P.D."/>
        </authorList>
    </citation>
    <scope>NUCLEOTIDE SEQUENCE</scope>
    <source>
        <strain evidence="6">CCAP 11/70</strain>
    </source>
</reference>
<evidence type="ECO:0000259" key="5">
    <source>
        <dbReference type="Pfam" id="PF02582"/>
    </source>
</evidence>
<evidence type="ECO:0000256" key="1">
    <source>
        <dbReference type="ARBA" id="ARBA00008306"/>
    </source>
</evidence>
<comment type="caution">
    <text evidence="6">The sequence shown here is derived from an EMBL/GenBank/DDBJ whole genome shotgun (WGS) entry which is preliminary data.</text>
</comment>
<keyword evidence="7" id="KW-1185">Reference proteome</keyword>
<dbReference type="PANTHER" id="PTHR16255:SF1">
    <property type="entry name" value="REQUIRED FOR MEIOTIC NUCLEAR DIVISION PROTEIN 1 HOMOLOG"/>
    <property type="match status" value="1"/>
</dbReference>
<organism evidence="6 7">
    <name type="scientific">Edaphochlamys debaryana</name>
    <dbReference type="NCBI Taxonomy" id="47281"/>
    <lineage>
        <taxon>Eukaryota</taxon>
        <taxon>Viridiplantae</taxon>
        <taxon>Chlorophyta</taxon>
        <taxon>core chlorophytes</taxon>
        <taxon>Chlorophyceae</taxon>
        <taxon>CS clade</taxon>
        <taxon>Chlamydomonadales</taxon>
        <taxon>Chlamydomonadales incertae sedis</taxon>
        <taxon>Edaphochlamys</taxon>
    </lineage>
</organism>
<feature type="compositionally biased region" description="Low complexity" evidence="3">
    <location>
        <begin position="39"/>
        <end position="53"/>
    </location>
</feature>
<dbReference type="Pfam" id="PF02582">
    <property type="entry name" value="DUF155"/>
    <property type="match status" value="1"/>
</dbReference>
<keyword evidence="4" id="KW-0472">Membrane</keyword>
<keyword evidence="4" id="KW-1133">Transmembrane helix</keyword>
<feature type="coiled-coil region" evidence="2">
    <location>
        <begin position="461"/>
        <end position="491"/>
    </location>
</feature>
<dbReference type="PANTHER" id="PTHR16255">
    <property type="entry name" value="REQUIRED FOR MEIOTIC NUCLEAR DIVISION PROTEIN 1 HOMOLOG"/>
    <property type="match status" value="1"/>
</dbReference>
<dbReference type="OrthoDB" id="18302at2759"/>
<name>A0A835XJV3_9CHLO</name>
<dbReference type="InterPro" id="IPR051624">
    <property type="entry name" value="RMD1/Sad1-interacting"/>
</dbReference>
<evidence type="ECO:0000313" key="6">
    <source>
        <dbReference type="EMBL" id="KAG2484148.1"/>
    </source>
</evidence>
<dbReference type="InterPro" id="IPR003734">
    <property type="entry name" value="DUF155"/>
</dbReference>
<keyword evidence="4" id="KW-0812">Transmembrane</keyword>
<evidence type="ECO:0000256" key="3">
    <source>
        <dbReference type="SAM" id="MobiDB-lite"/>
    </source>
</evidence>
<comment type="similarity">
    <text evidence="1">Belongs to the RMD1/sif2 family.</text>
</comment>
<feature type="region of interest" description="Disordered" evidence="3">
    <location>
        <begin position="218"/>
        <end position="241"/>
    </location>
</feature>
<dbReference type="GO" id="GO:0005739">
    <property type="term" value="C:mitochondrion"/>
    <property type="evidence" value="ECO:0007669"/>
    <property type="project" value="UniProtKB-ARBA"/>
</dbReference>
<evidence type="ECO:0000256" key="4">
    <source>
        <dbReference type="SAM" id="Phobius"/>
    </source>
</evidence>